<dbReference type="GO" id="GO:0006313">
    <property type="term" value="P:DNA transposition"/>
    <property type="evidence" value="ECO:0007669"/>
    <property type="project" value="InterPro"/>
</dbReference>
<dbReference type="PANTHER" id="PTHR33055:SF3">
    <property type="entry name" value="PUTATIVE TRANSPOSASE FOR IS117-RELATED"/>
    <property type="match status" value="1"/>
</dbReference>
<dbReference type="EMBL" id="VWLB01000034">
    <property type="protein sequence ID" value="KAA3925822.1"/>
    <property type="molecule type" value="Genomic_DNA"/>
</dbReference>
<reference evidence="7" key="5">
    <citation type="submission" date="2019-07" db="EMBL/GenBank/DDBJ databases">
        <authorList>
            <person name="Ross B.D."/>
            <person name="Verster A.J."/>
            <person name="Radey M.C."/>
            <person name="Schmidtke D.T."/>
            <person name="Pope C.E."/>
            <person name="Hoffman L.R."/>
            <person name="Hajjar A."/>
            <person name="Peterson S.B."/>
            <person name="Borenstein E."/>
            <person name="Mougous J.D."/>
        </authorList>
    </citation>
    <scope>NUCLEOTIDE SEQUENCE</scope>
    <source>
        <strain evidence="7">3725 D1 iv</strain>
    </source>
</reference>
<dbReference type="Proteomes" id="UP000473905">
    <property type="component" value="Unassembled WGS sequence"/>
</dbReference>
<evidence type="ECO:0000313" key="4">
    <source>
        <dbReference type="EMBL" id="KAA3925822.1"/>
    </source>
</evidence>
<dbReference type="Proteomes" id="UP000478493">
    <property type="component" value="Unassembled WGS sequence"/>
</dbReference>
<evidence type="ECO:0000313" key="7">
    <source>
        <dbReference type="EMBL" id="QDM09046.1"/>
    </source>
</evidence>
<reference evidence="14 15" key="4">
    <citation type="journal article" date="2019" name="Nat. Med.">
        <title>A library of human gut bacterial isolates paired with longitudinal multiomics data enables mechanistic microbiome research.</title>
        <authorList>
            <person name="Poyet M."/>
            <person name="Groussin M."/>
            <person name="Gibbons S.M."/>
            <person name="Avila-Pacheco J."/>
            <person name="Jiang X."/>
            <person name="Kearney S.M."/>
            <person name="Perrotta A.R."/>
            <person name="Berdy B."/>
            <person name="Zhao S."/>
            <person name="Lieberman T.D."/>
            <person name="Swanson P.K."/>
            <person name="Smith M."/>
            <person name="Roesemann S."/>
            <person name="Alexander J.E."/>
            <person name="Rich S.A."/>
            <person name="Livny J."/>
            <person name="Vlamakis H."/>
            <person name="Clish C."/>
            <person name="Bullock K."/>
            <person name="Deik A."/>
            <person name="Scott J."/>
            <person name="Pierce K.A."/>
            <person name="Xavier R.J."/>
            <person name="Alm E.J."/>
        </authorList>
    </citation>
    <scope>NUCLEOTIDE SEQUENCE [LARGE SCALE GENOMIC DNA]</scope>
    <source>
        <strain evidence="5 16">BIOML-A134</strain>
        <strain evidence="4 14">BIOML-A160</strain>
        <strain evidence="3 15">BIOML-A183</strain>
        <strain evidence="6 17">BIOML-A41</strain>
    </source>
</reference>
<evidence type="ECO:0000313" key="14">
    <source>
        <dbReference type="Proteomes" id="UP000365824"/>
    </source>
</evidence>
<evidence type="ECO:0000313" key="12">
    <source>
        <dbReference type="Proteomes" id="UP000266492"/>
    </source>
</evidence>
<evidence type="ECO:0000313" key="13">
    <source>
        <dbReference type="Proteomes" id="UP000318823"/>
    </source>
</evidence>
<dbReference type="EMBL" id="QRVZ01000019">
    <property type="protein sequence ID" value="RGS81002.1"/>
    <property type="molecule type" value="Genomic_DNA"/>
</dbReference>
<evidence type="ECO:0000313" key="17">
    <source>
        <dbReference type="Proteomes" id="UP000478493"/>
    </source>
</evidence>
<organism evidence="11 12">
    <name type="scientific">Bacteroides ovatus</name>
    <dbReference type="NCBI Taxonomy" id="28116"/>
    <lineage>
        <taxon>Bacteria</taxon>
        <taxon>Pseudomonadati</taxon>
        <taxon>Bacteroidota</taxon>
        <taxon>Bacteroidia</taxon>
        <taxon>Bacteroidales</taxon>
        <taxon>Bacteroidaceae</taxon>
        <taxon>Bacteroides</taxon>
    </lineage>
</organism>
<dbReference type="EMBL" id="CP041395">
    <property type="protein sequence ID" value="QDM09046.1"/>
    <property type="molecule type" value="Genomic_DNA"/>
</dbReference>
<gene>
    <name evidence="11" type="ORF">DWX70_19655</name>
    <name evidence="7" type="ORF">DYI28_10165</name>
    <name evidence="8" type="ORF">DYI28_14215</name>
    <name evidence="9" type="ORF">DYI28_15465</name>
    <name evidence="10" type="ORF">DYI28_19940</name>
    <name evidence="6" type="ORF">F3B85_15415</name>
    <name evidence="5" type="ORF">F3D66_13315</name>
    <name evidence="4" type="ORF">F3F25_19235</name>
    <name evidence="3" type="ORF">F3F51_26885</name>
</gene>
<reference evidence="7" key="2">
    <citation type="journal article" date="2018" name="Nature">
        <title>Human gut bacteria contain acquired interbacterial defence systems.</title>
        <authorList>
            <person name="Ross B.D."/>
            <person name="Verster A.J."/>
            <person name="Radey M.C."/>
            <person name="Schmidtke D.T."/>
            <person name="Pope C.E."/>
            <person name="Hoffman L.R."/>
            <person name="Hajjar A."/>
            <person name="Peterson S.B."/>
            <person name="Borenstein E."/>
            <person name="Mougous J."/>
        </authorList>
    </citation>
    <scope>NUCLEOTIDE SEQUENCE</scope>
    <source>
        <strain evidence="7">3725 D1 iv</strain>
    </source>
</reference>
<proteinExistence type="predicted"/>
<dbReference type="InterPro" id="IPR003346">
    <property type="entry name" value="Transposase_20"/>
</dbReference>
<keyword evidence="16" id="KW-1185">Reference proteome</keyword>
<dbReference type="Proteomes" id="UP000365824">
    <property type="component" value="Unassembled WGS sequence"/>
</dbReference>
<reference evidence="11 12" key="3">
    <citation type="submission" date="2018-08" db="EMBL/GenBank/DDBJ databases">
        <title>A genome reference for cultivated species of the human gut microbiota.</title>
        <authorList>
            <person name="Zou Y."/>
            <person name="Xue W."/>
            <person name="Luo G."/>
        </authorList>
    </citation>
    <scope>NUCLEOTIDE SEQUENCE [LARGE SCALE GENOMIC DNA]</scope>
    <source>
        <strain evidence="11 12">AF20-9LB</strain>
    </source>
</reference>
<dbReference type="Proteomes" id="UP000460135">
    <property type="component" value="Unassembled WGS sequence"/>
</dbReference>
<evidence type="ECO:0000313" key="9">
    <source>
        <dbReference type="EMBL" id="QDM09996.1"/>
    </source>
</evidence>
<dbReference type="Proteomes" id="UP000318823">
    <property type="component" value="Chromosome"/>
</dbReference>
<reference evidence="13" key="1">
    <citation type="journal article" date="2018" name="J. Anim. Genet.">
        <title>Acquired interbacterial defense systems protect against interspecies antagonism in the human gut microbiome.</title>
        <authorList>
            <person name="Ross B.D."/>
            <person name="Verster A.J."/>
            <person name="Radey M.C."/>
            <person name="Schmidtke D.T."/>
            <person name="Pope C.E."/>
            <person name="Hoffman L.R."/>
            <person name="Hajjar A."/>
            <person name="Peterson S.B."/>
            <person name="Borenstein E."/>
            <person name="Mougous J."/>
        </authorList>
    </citation>
    <scope>NUCLEOTIDE SEQUENCE [LARGE SCALE GENOMIC DNA]</scope>
    <source>
        <strain evidence="13">3725 D1 iv</strain>
    </source>
</reference>
<dbReference type="NCBIfam" id="NF033542">
    <property type="entry name" value="transpos_IS110"/>
    <property type="match status" value="1"/>
</dbReference>
<feature type="domain" description="Transposase IS110-like N-terminal" evidence="1">
    <location>
        <begin position="12"/>
        <end position="164"/>
    </location>
</feature>
<dbReference type="EMBL" id="CP041395">
    <property type="protein sequence ID" value="QDM10781.1"/>
    <property type="molecule type" value="Genomic_DNA"/>
</dbReference>
<evidence type="ECO:0000313" key="15">
    <source>
        <dbReference type="Proteomes" id="UP000460135"/>
    </source>
</evidence>
<protein>
    <submittedName>
        <fullName evidence="11">IS110 family transposase</fullName>
    </submittedName>
</protein>
<evidence type="ECO:0000259" key="1">
    <source>
        <dbReference type="Pfam" id="PF01548"/>
    </source>
</evidence>
<dbReference type="Pfam" id="PF02371">
    <property type="entry name" value="Transposase_20"/>
    <property type="match status" value="1"/>
</dbReference>
<evidence type="ECO:0000313" key="10">
    <source>
        <dbReference type="EMBL" id="QDM10781.1"/>
    </source>
</evidence>
<evidence type="ECO:0000313" key="3">
    <source>
        <dbReference type="EMBL" id="KAA3798048.1"/>
    </source>
</evidence>
<dbReference type="GO" id="GO:0004803">
    <property type="term" value="F:transposase activity"/>
    <property type="evidence" value="ECO:0007669"/>
    <property type="project" value="InterPro"/>
</dbReference>
<evidence type="ECO:0000313" key="5">
    <source>
        <dbReference type="EMBL" id="KAA4097149.1"/>
    </source>
</evidence>
<dbReference type="EMBL" id="CP041395">
    <property type="protein sequence ID" value="QDM09778.1"/>
    <property type="molecule type" value="Genomic_DNA"/>
</dbReference>
<evidence type="ECO:0000313" key="6">
    <source>
        <dbReference type="EMBL" id="KAA4534225.1"/>
    </source>
</evidence>
<dbReference type="EMBL" id="VWGP01000011">
    <property type="protein sequence ID" value="KAA4534225.1"/>
    <property type="molecule type" value="Genomic_DNA"/>
</dbReference>
<dbReference type="PANTHER" id="PTHR33055">
    <property type="entry name" value="TRANSPOSASE FOR INSERTION SEQUENCE ELEMENT IS1111A"/>
    <property type="match status" value="1"/>
</dbReference>
<evidence type="ECO:0000313" key="11">
    <source>
        <dbReference type="EMBL" id="RGS81002.1"/>
    </source>
</evidence>
<dbReference type="InterPro" id="IPR002525">
    <property type="entry name" value="Transp_IS110-like_N"/>
</dbReference>
<evidence type="ECO:0000313" key="16">
    <source>
        <dbReference type="Proteomes" id="UP000473905"/>
    </source>
</evidence>
<feature type="domain" description="Transposase IS116/IS110/IS902 C-terminal" evidence="2">
    <location>
        <begin position="211"/>
        <end position="297"/>
    </location>
</feature>
<evidence type="ECO:0000313" key="8">
    <source>
        <dbReference type="EMBL" id="QDM09778.1"/>
    </source>
</evidence>
<sequence length="341" mass="38812">MFKNKSMKVFYLGVDVSKKKLDLCLRSNGKDILYDVIPNDLSSIKSWLTRTFEKFFLSEDSLVVCAEHTGQYTYPLVCATKSIGVYLCLEDAAKIKYCHGIPRGKNDKIDACRIAMYAERYNDCLQPYTASELIIQKLKNLSTERSMLVADRAKYQSQLKDQVDYMEHSIYIAKCNRVEGIINTFTDYIAQIDLEIKELINQAPVIAHQMDLLMSVDGVGERVALKMIMETDAFTSFTDPRKFCCHAGVVPFVYVSGSSQRSKNRVSNRADKSIKHLLHMAALSVSQVKNSPLKKYYDRKVEEGKNKMSVLNAVRAKLVTIMFAVIRTDAFFSRNYQNSLA</sequence>
<name>A0A1Y4P5T3_BACOV</name>
<dbReference type="EMBL" id="VWKB01000017">
    <property type="protein sequence ID" value="KAA4097149.1"/>
    <property type="molecule type" value="Genomic_DNA"/>
</dbReference>
<accession>A0A1Y4P5T3</accession>
<evidence type="ECO:0000259" key="2">
    <source>
        <dbReference type="Pfam" id="PF02371"/>
    </source>
</evidence>
<dbReference type="Pfam" id="PF01548">
    <property type="entry name" value="DEDD_Tnp_IS110"/>
    <property type="match status" value="1"/>
</dbReference>
<dbReference type="GO" id="GO:0003677">
    <property type="term" value="F:DNA binding"/>
    <property type="evidence" value="ECO:0007669"/>
    <property type="project" value="InterPro"/>
</dbReference>
<dbReference type="InterPro" id="IPR047650">
    <property type="entry name" value="Transpos_IS110"/>
</dbReference>
<dbReference type="Proteomes" id="UP000266492">
    <property type="component" value="Unassembled WGS sequence"/>
</dbReference>
<dbReference type="AlphaFoldDB" id="A0A1Y4P5T3"/>
<dbReference type="EMBL" id="VWLX01000031">
    <property type="protein sequence ID" value="KAA3798048.1"/>
    <property type="molecule type" value="Genomic_DNA"/>
</dbReference>
<dbReference type="EMBL" id="CP041395">
    <property type="protein sequence ID" value="QDM09996.1"/>
    <property type="molecule type" value="Genomic_DNA"/>
</dbReference>